<keyword evidence="9 17" id="KW-0418">Kinase</keyword>
<evidence type="ECO:0000313" key="17">
    <source>
        <dbReference type="EMBL" id="SEM61863.1"/>
    </source>
</evidence>
<gene>
    <name evidence="17" type="ORF">SAMN05216431_10589</name>
</gene>
<dbReference type="Pfam" id="PF00672">
    <property type="entry name" value="HAMP"/>
    <property type="match status" value="1"/>
</dbReference>
<dbReference type="CDD" id="cd00082">
    <property type="entry name" value="HisKA"/>
    <property type="match status" value="1"/>
</dbReference>
<evidence type="ECO:0000256" key="5">
    <source>
        <dbReference type="ARBA" id="ARBA00022553"/>
    </source>
</evidence>
<evidence type="ECO:0000256" key="2">
    <source>
        <dbReference type="ARBA" id="ARBA00004651"/>
    </source>
</evidence>
<dbReference type="EMBL" id="FOCC01000005">
    <property type="protein sequence ID" value="SEM61863.1"/>
    <property type="molecule type" value="Genomic_DNA"/>
</dbReference>
<dbReference type="SMART" id="SM00304">
    <property type="entry name" value="HAMP"/>
    <property type="match status" value="1"/>
</dbReference>
<organism evidence="17 18">
    <name type="scientific">Ligilactobacillus ruminis</name>
    <dbReference type="NCBI Taxonomy" id="1623"/>
    <lineage>
        <taxon>Bacteria</taxon>
        <taxon>Bacillati</taxon>
        <taxon>Bacillota</taxon>
        <taxon>Bacilli</taxon>
        <taxon>Lactobacillales</taxon>
        <taxon>Lactobacillaceae</taxon>
        <taxon>Ligilactobacillus</taxon>
    </lineage>
</organism>
<keyword evidence="11 14" id="KW-1133">Transmembrane helix</keyword>
<evidence type="ECO:0000256" key="8">
    <source>
        <dbReference type="ARBA" id="ARBA00022741"/>
    </source>
</evidence>
<dbReference type="EC" id="2.7.13.3" evidence="3"/>
<dbReference type="GO" id="GO:0016301">
    <property type="term" value="F:kinase activity"/>
    <property type="evidence" value="ECO:0007669"/>
    <property type="project" value="UniProtKB-KW"/>
</dbReference>
<keyword evidence="7 14" id="KW-0812">Transmembrane</keyword>
<dbReference type="SUPFAM" id="SSF47384">
    <property type="entry name" value="Homodimeric domain of signal transducing histidine kinase"/>
    <property type="match status" value="1"/>
</dbReference>
<keyword evidence="4" id="KW-1003">Cell membrane</keyword>
<name>A0ABY1AB81_9LACO</name>
<evidence type="ECO:0000256" key="6">
    <source>
        <dbReference type="ARBA" id="ARBA00022679"/>
    </source>
</evidence>
<reference evidence="17 18" key="1">
    <citation type="submission" date="2016-10" db="EMBL/GenBank/DDBJ databases">
        <authorList>
            <person name="Varghese N."/>
            <person name="Submissions S."/>
        </authorList>
    </citation>
    <scope>NUCLEOTIDE SEQUENCE [LARGE SCALE GENOMIC DNA]</scope>
    <source>
        <strain evidence="17 18">WC1T17</strain>
    </source>
</reference>
<keyword evidence="13 14" id="KW-0472">Membrane</keyword>
<dbReference type="SUPFAM" id="SSF158472">
    <property type="entry name" value="HAMP domain-like"/>
    <property type="match status" value="1"/>
</dbReference>
<dbReference type="Proteomes" id="UP000182089">
    <property type="component" value="Unassembled WGS sequence"/>
</dbReference>
<dbReference type="SUPFAM" id="SSF55874">
    <property type="entry name" value="ATPase domain of HSP90 chaperone/DNA topoisomerase II/histidine kinase"/>
    <property type="match status" value="1"/>
</dbReference>
<dbReference type="PANTHER" id="PTHR45528">
    <property type="entry name" value="SENSOR HISTIDINE KINASE CPXA"/>
    <property type="match status" value="1"/>
</dbReference>
<comment type="caution">
    <text evidence="17">The sequence shown here is derived from an EMBL/GenBank/DDBJ whole genome shotgun (WGS) entry which is preliminary data.</text>
</comment>
<evidence type="ECO:0000256" key="1">
    <source>
        <dbReference type="ARBA" id="ARBA00000085"/>
    </source>
</evidence>
<evidence type="ECO:0000256" key="4">
    <source>
        <dbReference type="ARBA" id="ARBA00022475"/>
    </source>
</evidence>
<dbReference type="Gene3D" id="1.10.287.130">
    <property type="match status" value="1"/>
</dbReference>
<evidence type="ECO:0000256" key="9">
    <source>
        <dbReference type="ARBA" id="ARBA00022777"/>
    </source>
</evidence>
<dbReference type="InterPro" id="IPR005467">
    <property type="entry name" value="His_kinase_dom"/>
</dbReference>
<evidence type="ECO:0000256" key="12">
    <source>
        <dbReference type="ARBA" id="ARBA00023012"/>
    </source>
</evidence>
<dbReference type="Gene3D" id="3.30.565.10">
    <property type="entry name" value="Histidine kinase-like ATPase, C-terminal domain"/>
    <property type="match status" value="1"/>
</dbReference>
<feature type="domain" description="HAMP" evidence="16">
    <location>
        <begin position="177"/>
        <end position="229"/>
    </location>
</feature>
<dbReference type="InterPro" id="IPR003661">
    <property type="entry name" value="HisK_dim/P_dom"/>
</dbReference>
<dbReference type="Pfam" id="PF00512">
    <property type="entry name" value="HisKA"/>
    <property type="match status" value="1"/>
</dbReference>
<dbReference type="InterPro" id="IPR003660">
    <property type="entry name" value="HAMP_dom"/>
</dbReference>
<keyword evidence="12" id="KW-0902">Two-component regulatory system</keyword>
<keyword evidence="5" id="KW-0597">Phosphoprotein</keyword>
<comment type="catalytic activity">
    <reaction evidence="1">
        <text>ATP + protein L-histidine = ADP + protein N-phospho-L-histidine.</text>
        <dbReference type="EC" id="2.7.13.3"/>
    </reaction>
</comment>
<keyword evidence="10" id="KW-0067">ATP-binding</keyword>
<feature type="transmembrane region" description="Helical" evidence="14">
    <location>
        <begin position="155"/>
        <end position="176"/>
    </location>
</feature>
<dbReference type="PROSITE" id="PS50109">
    <property type="entry name" value="HIS_KIN"/>
    <property type="match status" value="1"/>
</dbReference>
<protein>
    <recommendedName>
        <fullName evidence="3">histidine kinase</fullName>
        <ecNumber evidence="3">2.7.13.3</ecNumber>
    </recommendedName>
</protein>
<evidence type="ECO:0000256" key="11">
    <source>
        <dbReference type="ARBA" id="ARBA00022989"/>
    </source>
</evidence>
<evidence type="ECO:0000256" key="7">
    <source>
        <dbReference type="ARBA" id="ARBA00022692"/>
    </source>
</evidence>
<evidence type="ECO:0000313" key="18">
    <source>
        <dbReference type="Proteomes" id="UP000182089"/>
    </source>
</evidence>
<comment type="subcellular location">
    <subcellularLocation>
        <location evidence="2">Cell membrane</location>
        <topology evidence="2">Multi-pass membrane protein</topology>
    </subcellularLocation>
</comment>
<evidence type="ECO:0000259" key="16">
    <source>
        <dbReference type="PROSITE" id="PS50885"/>
    </source>
</evidence>
<dbReference type="PANTHER" id="PTHR45528:SF1">
    <property type="entry name" value="SENSOR HISTIDINE KINASE CPXA"/>
    <property type="match status" value="1"/>
</dbReference>
<evidence type="ECO:0000256" key="10">
    <source>
        <dbReference type="ARBA" id="ARBA00022840"/>
    </source>
</evidence>
<proteinExistence type="predicted"/>
<keyword evidence="6" id="KW-0808">Transferase</keyword>
<feature type="domain" description="Histidine kinase" evidence="15">
    <location>
        <begin position="244"/>
        <end position="441"/>
    </location>
</feature>
<sequence>MKILKNFKSWLKKSRPKSKSIYVELLLLLLLAFGLAIGFFLAAYNLSSNYLDKYYSQIHYETKESKHYAARLQKYITQNNLQTTDKKDLDKWVLKQGILMVVIYKNDKVVYNRSGVAASSLEEEDLTSKDFQMTFADGKAAVYIEGIYPYRLYDLAFFTVIILSFILFFSVVMLGIRYQIKKIQKLSQDIMVLEAGDLDYEIKTKGYDEIATLATGLNEMRLSLKEQFKQKDELMDANAKMVTSLSHDIRTPLTSIMLYTEILKADPKDEEKRQAYLAKIAQKTQQLKTMSDRLFEYSLVNIEQDVELEKKGSFKEVFYDRLSDMSGYLFQQGFTVEPQFTATKGQVAVHETYITRIMDNLTSNIVKYADQNKPVKILTGENQQYIWLLFENKSQNKPSKIDSNQIGLENVKKMMRKMGGGCDIQAQTDLFTVILKFKRIK</sequence>
<keyword evidence="8" id="KW-0547">Nucleotide-binding</keyword>
<dbReference type="InterPro" id="IPR036890">
    <property type="entry name" value="HATPase_C_sf"/>
</dbReference>
<dbReference type="CDD" id="cd06225">
    <property type="entry name" value="HAMP"/>
    <property type="match status" value="1"/>
</dbReference>
<dbReference type="PROSITE" id="PS50885">
    <property type="entry name" value="HAMP"/>
    <property type="match status" value="1"/>
</dbReference>
<evidence type="ECO:0000256" key="3">
    <source>
        <dbReference type="ARBA" id="ARBA00012438"/>
    </source>
</evidence>
<dbReference type="InterPro" id="IPR050398">
    <property type="entry name" value="HssS/ArlS-like"/>
</dbReference>
<evidence type="ECO:0000259" key="15">
    <source>
        <dbReference type="PROSITE" id="PS50109"/>
    </source>
</evidence>
<dbReference type="InterPro" id="IPR036097">
    <property type="entry name" value="HisK_dim/P_sf"/>
</dbReference>
<dbReference type="Gene3D" id="6.10.340.10">
    <property type="match status" value="1"/>
</dbReference>
<feature type="transmembrane region" description="Helical" evidence="14">
    <location>
        <begin position="21"/>
        <end position="44"/>
    </location>
</feature>
<accession>A0ABY1AB81</accession>
<evidence type="ECO:0000256" key="13">
    <source>
        <dbReference type="ARBA" id="ARBA00023136"/>
    </source>
</evidence>
<evidence type="ECO:0000256" key="14">
    <source>
        <dbReference type="SAM" id="Phobius"/>
    </source>
</evidence>
<dbReference type="SMART" id="SM00388">
    <property type="entry name" value="HisKA"/>
    <property type="match status" value="1"/>
</dbReference>